<gene>
    <name evidence="9" type="ORF">RND81_01G220300</name>
</gene>
<dbReference type="GO" id="GO:0051301">
    <property type="term" value="P:cell division"/>
    <property type="evidence" value="ECO:0007669"/>
    <property type="project" value="UniProtKB-KW"/>
</dbReference>
<evidence type="ECO:0000256" key="4">
    <source>
        <dbReference type="ARBA" id="ARBA00023306"/>
    </source>
</evidence>
<dbReference type="Proteomes" id="UP001443914">
    <property type="component" value="Unassembled WGS sequence"/>
</dbReference>
<dbReference type="FunFam" id="1.10.472.10:FF:000040">
    <property type="entry name" value="D6-type cyclin"/>
    <property type="match status" value="1"/>
</dbReference>
<dbReference type="InterPro" id="IPR036915">
    <property type="entry name" value="Cyclin-like_sf"/>
</dbReference>
<dbReference type="CDD" id="cd20544">
    <property type="entry name" value="CYCLIN_AtCycD-like_rpt2"/>
    <property type="match status" value="1"/>
</dbReference>
<protein>
    <recommendedName>
        <fullName evidence="11">Cyclin N-terminal domain-containing protein</fullName>
    </recommendedName>
</protein>
<dbReference type="SMART" id="SM01332">
    <property type="entry name" value="Cyclin_C"/>
    <property type="match status" value="1"/>
</dbReference>
<comment type="caution">
    <text evidence="9">The sequence shown here is derived from an EMBL/GenBank/DDBJ whole genome shotgun (WGS) entry which is preliminary data.</text>
</comment>
<reference evidence="9" key="1">
    <citation type="submission" date="2024-03" db="EMBL/GenBank/DDBJ databases">
        <title>WGS assembly of Saponaria officinalis var. Norfolk2.</title>
        <authorList>
            <person name="Jenkins J."/>
            <person name="Shu S."/>
            <person name="Grimwood J."/>
            <person name="Barry K."/>
            <person name="Goodstein D."/>
            <person name="Schmutz J."/>
            <person name="Leebens-Mack J."/>
            <person name="Osbourn A."/>
        </authorList>
    </citation>
    <scope>NUCLEOTIDE SEQUENCE [LARGE SCALE GENOMIC DNA]</scope>
    <source>
        <strain evidence="9">JIC</strain>
    </source>
</reference>
<keyword evidence="10" id="KW-1185">Reference proteome</keyword>
<feature type="domain" description="Cyclin C-terminal" evidence="8">
    <location>
        <begin position="199"/>
        <end position="313"/>
    </location>
</feature>
<dbReference type="Pfam" id="PF00134">
    <property type="entry name" value="Cyclin_N"/>
    <property type="match status" value="1"/>
</dbReference>
<dbReference type="PANTHER" id="PTHR10177">
    <property type="entry name" value="CYCLINS"/>
    <property type="match status" value="1"/>
</dbReference>
<comment type="similarity">
    <text evidence="1">Belongs to the cyclin family. Cyclin D subfamily.</text>
</comment>
<keyword evidence="3 5" id="KW-0195">Cyclin</keyword>
<dbReference type="SMART" id="SM00385">
    <property type="entry name" value="CYCLIN"/>
    <property type="match status" value="1"/>
</dbReference>
<evidence type="ECO:0000256" key="1">
    <source>
        <dbReference type="ARBA" id="ARBA00009065"/>
    </source>
</evidence>
<dbReference type="FunFam" id="1.10.472.10:FF:000034">
    <property type="entry name" value="D2/4-type cyclin"/>
    <property type="match status" value="1"/>
</dbReference>
<dbReference type="CDD" id="cd20543">
    <property type="entry name" value="CYCLIN_AtCycD-like_rpt1"/>
    <property type="match status" value="1"/>
</dbReference>
<keyword evidence="2" id="KW-0132">Cell division</keyword>
<evidence type="ECO:0000259" key="8">
    <source>
        <dbReference type="SMART" id="SM01332"/>
    </source>
</evidence>
<feature type="domain" description="Cyclin-like" evidence="7">
    <location>
        <begin position="102"/>
        <end position="190"/>
    </location>
</feature>
<sequence length="362" mass="40964">MAPPSIDYAISSLFCAEDNESIFDEVENNYGDDFEICNNLTQNNLQIINKDLSFSGFSRVLQSDEYLSSIYIKEKHHFCGFDYLKRLKNGDLDLVARNLAVDWIEKVKSHYNFGPLCFYLSVNYLDRFLSTYELPKGKAWMMQLLAVACVSIAAKIDETDVPFSIDLQVCESKFIFEAKTIQRMELLVMSTLNWRLQSVTPFSFIDHFLYKLSGDQMPPTNSISQAIQLISCTIKGIELLEFKPSEIAAAVAICVIEEETQTLQLSNNAFPSFLTNHLEKERVMKCIEMMNGMRVNNKSNEAISGLATTFVPQSPNGVLNASCLSYKSDETSSLSCSNSTHNSPVPSPKRRKLDHSSFRFEL</sequence>
<dbReference type="EMBL" id="JBDFQZ010000001">
    <property type="protein sequence ID" value="KAK9758280.1"/>
    <property type="molecule type" value="Genomic_DNA"/>
</dbReference>
<evidence type="ECO:0000313" key="9">
    <source>
        <dbReference type="EMBL" id="KAK9758280.1"/>
    </source>
</evidence>
<evidence type="ECO:0000313" key="10">
    <source>
        <dbReference type="Proteomes" id="UP001443914"/>
    </source>
</evidence>
<dbReference type="InterPro" id="IPR048258">
    <property type="entry name" value="Cyclins_cyclin-box"/>
</dbReference>
<evidence type="ECO:0000256" key="6">
    <source>
        <dbReference type="SAM" id="MobiDB-lite"/>
    </source>
</evidence>
<dbReference type="Gene3D" id="1.10.472.10">
    <property type="entry name" value="Cyclin-like"/>
    <property type="match status" value="2"/>
</dbReference>
<evidence type="ECO:0000256" key="3">
    <source>
        <dbReference type="ARBA" id="ARBA00023127"/>
    </source>
</evidence>
<evidence type="ECO:0000256" key="5">
    <source>
        <dbReference type="RuleBase" id="RU000383"/>
    </source>
</evidence>
<feature type="region of interest" description="Disordered" evidence="6">
    <location>
        <begin position="331"/>
        <end position="362"/>
    </location>
</feature>
<dbReference type="AlphaFoldDB" id="A0AAW1N908"/>
<dbReference type="InterPro" id="IPR013763">
    <property type="entry name" value="Cyclin-like_dom"/>
</dbReference>
<keyword evidence="4" id="KW-0131">Cell cycle</keyword>
<feature type="compositionally biased region" description="Low complexity" evidence="6">
    <location>
        <begin position="331"/>
        <end position="343"/>
    </location>
</feature>
<evidence type="ECO:0008006" key="11">
    <source>
        <dbReference type="Google" id="ProtNLM"/>
    </source>
</evidence>
<evidence type="ECO:0000259" key="7">
    <source>
        <dbReference type="SMART" id="SM00385"/>
    </source>
</evidence>
<name>A0AAW1N908_SAPOF</name>
<proteinExistence type="inferred from homology"/>
<dbReference type="PROSITE" id="PS00292">
    <property type="entry name" value="CYCLINS"/>
    <property type="match status" value="1"/>
</dbReference>
<dbReference type="SUPFAM" id="SSF47954">
    <property type="entry name" value="Cyclin-like"/>
    <property type="match status" value="2"/>
</dbReference>
<dbReference type="InterPro" id="IPR039361">
    <property type="entry name" value="Cyclin"/>
</dbReference>
<dbReference type="InterPro" id="IPR004367">
    <property type="entry name" value="Cyclin_C-dom"/>
</dbReference>
<accession>A0AAW1N908</accession>
<dbReference type="Pfam" id="PF02984">
    <property type="entry name" value="Cyclin_C"/>
    <property type="match status" value="1"/>
</dbReference>
<dbReference type="InterPro" id="IPR006671">
    <property type="entry name" value="Cyclin_N"/>
</dbReference>
<organism evidence="9 10">
    <name type="scientific">Saponaria officinalis</name>
    <name type="common">Common soapwort</name>
    <name type="synonym">Lychnis saponaria</name>
    <dbReference type="NCBI Taxonomy" id="3572"/>
    <lineage>
        <taxon>Eukaryota</taxon>
        <taxon>Viridiplantae</taxon>
        <taxon>Streptophyta</taxon>
        <taxon>Embryophyta</taxon>
        <taxon>Tracheophyta</taxon>
        <taxon>Spermatophyta</taxon>
        <taxon>Magnoliopsida</taxon>
        <taxon>eudicotyledons</taxon>
        <taxon>Gunneridae</taxon>
        <taxon>Pentapetalae</taxon>
        <taxon>Caryophyllales</taxon>
        <taxon>Caryophyllaceae</taxon>
        <taxon>Caryophylleae</taxon>
        <taxon>Saponaria</taxon>
    </lineage>
</organism>
<evidence type="ECO:0000256" key="2">
    <source>
        <dbReference type="ARBA" id="ARBA00022618"/>
    </source>
</evidence>